<feature type="repeat" description="PPR" evidence="2">
    <location>
        <begin position="270"/>
        <end position="304"/>
    </location>
</feature>
<evidence type="ECO:0000256" key="1">
    <source>
        <dbReference type="ARBA" id="ARBA00022737"/>
    </source>
</evidence>
<evidence type="ECO:0000256" key="2">
    <source>
        <dbReference type="PROSITE-ProRule" id="PRU00708"/>
    </source>
</evidence>
<dbReference type="Pfam" id="PF01535">
    <property type="entry name" value="PPR"/>
    <property type="match status" value="1"/>
</dbReference>
<feature type="repeat" description="PPR" evidence="2">
    <location>
        <begin position="375"/>
        <end position="409"/>
    </location>
</feature>
<keyword evidence="4" id="KW-1185">Reference proteome</keyword>
<keyword evidence="1" id="KW-0677">Repeat</keyword>
<sequence>MEGYSPEKLEDLKVLRSPCFVQRANLLRYGGCTEPQIFKLHFFIPFEASKLLDALCNKIVVKTHNGKNLLKPFQNAVRAGSPTPTSSPVKLRMSAAVRRVHTALKAEGYLLKGFSTRFCPYLLVDILKLFDDRQAAFAFFKLVFADSSEVMVQSCCLSAHLLLSESFRLTAQDLLYWVVSRVGDRRSDEVVEYMWRQKYKQGSEFFVLDALMRAFVNADMRSPALKVLDKIRELGLLPSLSAMCILFRKQYVNVGKSLLCVMSKYGCEPDVVGYNILINAYCFRGKLSEARKIFKEILEMGISPCTNMYNTLLDGYAKAREIGEANMLYEEMGKIGVAPDCITLNILVAGNYKFGRVEDGDRFLRELSSTDLIPDSSVSDMYISRLCWAGRLDEAFNLLNRMLEKGINPNLVAFNSVIAAYGREGLYERTFELYETMYRFSLVPPASALTSLLLGLSHVGRLQDMKDLVDKTLKRAWPVNKVAFTQGRMKSAIDAYMAMPRYEIVPDIVTYNTLISGHFKVFDMISVDNIVNKMNASGWEPDITTYNICMHGFCSSRRLNHAVLILNEIVSVGIAPNTVTYNTLMNGICNDILDRALILTGKLLKMGFVPNIVTINLLLSHLRKKGSPQRTCMWYQKLSEIQYEFDEISYKIWERACDDINRNSKPQRRITGKTLFLDFLMYFTYDYISRIKLCSQKRDQSSKLVWKSSMDSVRQ</sequence>
<dbReference type="InterPro" id="IPR002885">
    <property type="entry name" value="PPR_rpt"/>
</dbReference>
<gene>
    <name evidence="3" type="ORF">OLC1_LOCUS11508</name>
</gene>
<feature type="repeat" description="PPR" evidence="2">
    <location>
        <begin position="507"/>
        <end position="541"/>
    </location>
</feature>
<dbReference type="SUPFAM" id="SSF81901">
    <property type="entry name" value="HCP-like"/>
    <property type="match status" value="1"/>
</dbReference>
<dbReference type="Pfam" id="PF12854">
    <property type="entry name" value="PPR_1"/>
    <property type="match status" value="1"/>
</dbReference>
<dbReference type="Proteomes" id="UP001161247">
    <property type="component" value="Chromosome 4"/>
</dbReference>
<feature type="repeat" description="PPR" evidence="2">
    <location>
        <begin position="542"/>
        <end position="576"/>
    </location>
</feature>
<dbReference type="InterPro" id="IPR011990">
    <property type="entry name" value="TPR-like_helical_dom_sf"/>
</dbReference>
<dbReference type="Gene3D" id="1.25.40.10">
    <property type="entry name" value="Tetratricopeptide repeat domain"/>
    <property type="match status" value="3"/>
</dbReference>
<protein>
    <submittedName>
        <fullName evidence="3">OLC1v1000293C5</fullName>
    </submittedName>
</protein>
<feature type="repeat" description="PPR" evidence="2">
    <location>
        <begin position="410"/>
        <end position="444"/>
    </location>
</feature>
<reference evidence="3" key="1">
    <citation type="submission" date="2023-03" db="EMBL/GenBank/DDBJ databases">
        <authorList>
            <person name="Julca I."/>
        </authorList>
    </citation>
    <scope>NUCLEOTIDE SEQUENCE</scope>
</reference>
<feature type="repeat" description="PPR" evidence="2">
    <location>
        <begin position="305"/>
        <end position="339"/>
    </location>
</feature>
<evidence type="ECO:0000313" key="4">
    <source>
        <dbReference type="Proteomes" id="UP001161247"/>
    </source>
</evidence>
<dbReference type="PANTHER" id="PTHR45613:SF207">
    <property type="entry name" value="OS08G0300700 PROTEIN"/>
    <property type="match status" value="1"/>
</dbReference>
<accession>A0AAV1D614</accession>
<dbReference type="AlphaFoldDB" id="A0AAV1D614"/>
<dbReference type="PANTHER" id="PTHR45613">
    <property type="entry name" value="PENTATRICOPEPTIDE REPEAT-CONTAINING PROTEIN"/>
    <property type="match status" value="1"/>
</dbReference>
<dbReference type="Pfam" id="PF13041">
    <property type="entry name" value="PPR_2"/>
    <property type="match status" value="2"/>
</dbReference>
<dbReference type="PROSITE" id="PS51375">
    <property type="entry name" value="PPR"/>
    <property type="match status" value="6"/>
</dbReference>
<organism evidence="3 4">
    <name type="scientific">Oldenlandia corymbosa var. corymbosa</name>
    <dbReference type="NCBI Taxonomy" id="529605"/>
    <lineage>
        <taxon>Eukaryota</taxon>
        <taxon>Viridiplantae</taxon>
        <taxon>Streptophyta</taxon>
        <taxon>Embryophyta</taxon>
        <taxon>Tracheophyta</taxon>
        <taxon>Spermatophyta</taxon>
        <taxon>Magnoliopsida</taxon>
        <taxon>eudicotyledons</taxon>
        <taxon>Gunneridae</taxon>
        <taxon>Pentapetalae</taxon>
        <taxon>asterids</taxon>
        <taxon>lamiids</taxon>
        <taxon>Gentianales</taxon>
        <taxon>Rubiaceae</taxon>
        <taxon>Rubioideae</taxon>
        <taxon>Spermacoceae</taxon>
        <taxon>Hedyotis-Oldenlandia complex</taxon>
        <taxon>Oldenlandia</taxon>
    </lineage>
</organism>
<dbReference type="Pfam" id="PF13812">
    <property type="entry name" value="PPR_3"/>
    <property type="match status" value="1"/>
</dbReference>
<evidence type="ECO:0000313" key="3">
    <source>
        <dbReference type="EMBL" id="CAI9102087.1"/>
    </source>
</evidence>
<name>A0AAV1D614_OLDCO</name>
<dbReference type="EMBL" id="OX459121">
    <property type="protein sequence ID" value="CAI9102087.1"/>
    <property type="molecule type" value="Genomic_DNA"/>
</dbReference>
<dbReference type="NCBIfam" id="TIGR00756">
    <property type="entry name" value="PPR"/>
    <property type="match status" value="6"/>
</dbReference>
<proteinExistence type="predicted"/>